<protein>
    <submittedName>
        <fullName evidence="1">Uncharacterized protein</fullName>
    </submittedName>
</protein>
<proteinExistence type="predicted"/>
<evidence type="ECO:0000313" key="1">
    <source>
        <dbReference type="EMBL" id="QJQ01742.1"/>
    </source>
</evidence>
<organism evidence="1 2">
    <name type="scientific">Herbaspirillum rubrisubalbicans Os34</name>
    <dbReference type="NCBI Taxonomy" id="1235827"/>
    <lineage>
        <taxon>Bacteria</taxon>
        <taxon>Pseudomonadati</taxon>
        <taxon>Pseudomonadota</taxon>
        <taxon>Betaproteobacteria</taxon>
        <taxon>Burkholderiales</taxon>
        <taxon>Oxalobacteraceae</taxon>
        <taxon>Herbaspirillum</taxon>
    </lineage>
</organism>
<evidence type="ECO:0000313" key="2">
    <source>
        <dbReference type="Proteomes" id="UP000501648"/>
    </source>
</evidence>
<dbReference type="Proteomes" id="UP000501648">
    <property type="component" value="Chromosome"/>
</dbReference>
<dbReference type="EMBL" id="CP008956">
    <property type="protein sequence ID" value="QJQ01742.1"/>
    <property type="molecule type" value="Genomic_DNA"/>
</dbReference>
<reference evidence="1 2" key="1">
    <citation type="journal article" date="2012" name="J. Bacteriol.">
        <title>Genome sequence of the pathogenic Herbaspirillum seropedicae strain Os34, isolated from rice roots.</title>
        <authorList>
            <person name="Ye W."/>
            <person name="Ye S."/>
            <person name="Liu J."/>
            <person name="Chang S."/>
            <person name="Chen M."/>
            <person name="Zhu B."/>
            <person name="Guo L."/>
            <person name="An Q."/>
        </authorList>
    </citation>
    <scope>NUCLEOTIDE SEQUENCE [LARGE SCALE GENOMIC DNA]</scope>
    <source>
        <strain evidence="1 2">Os34</strain>
    </source>
</reference>
<gene>
    <name evidence="1" type="ORF">C798_16310</name>
</gene>
<accession>A0A6M3ZW82</accession>
<sequence>MCWLTAAWDGWAASASSAELLAITSGGCGAGPLAASMRCGCERCAWSRRWLCAWCEGARLLALPSARKDLPPSKASVDVMPSTATADGLVARVVLVTLAASALRVRLDDVVLAEGAEASAVIRLGAMVMVMSFSLSSVSRWQ</sequence>
<dbReference type="AlphaFoldDB" id="A0A6M3ZW82"/>
<name>A0A6M3ZW82_9BURK</name>